<organism evidence="3 4">
    <name type="scientific">Abyssobacteria bacterium (strain SURF_5)</name>
    <dbReference type="NCBI Taxonomy" id="2093360"/>
    <lineage>
        <taxon>Bacteria</taxon>
        <taxon>Pseudomonadati</taxon>
        <taxon>Candidatus Hydrogenedentota</taxon>
        <taxon>Candidatus Abyssobacteria</taxon>
    </lineage>
</organism>
<reference evidence="3 4" key="1">
    <citation type="journal article" date="2017" name="ISME J.">
        <title>Energy and carbon metabolisms in a deep terrestrial subsurface fluid microbial community.</title>
        <authorList>
            <person name="Momper L."/>
            <person name="Jungbluth S.P."/>
            <person name="Lee M.D."/>
            <person name="Amend J.P."/>
        </authorList>
    </citation>
    <scope>NUCLEOTIDE SEQUENCE [LARGE SCALE GENOMIC DNA]</scope>
    <source>
        <strain evidence="3">SURF_5</strain>
    </source>
</reference>
<feature type="compositionally biased region" description="Basic and acidic residues" evidence="1">
    <location>
        <begin position="1"/>
        <end position="11"/>
    </location>
</feature>
<comment type="caution">
    <text evidence="3">The sequence shown here is derived from an EMBL/GenBank/DDBJ whole genome shotgun (WGS) entry which is preliminary data.</text>
</comment>
<gene>
    <name evidence="3" type="ORF">C4520_02310</name>
</gene>
<dbReference type="GO" id="GO:0016887">
    <property type="term" value="F:ATP hydrolysis activity"/>
    <property type="evidence" value="ECO:0007669"/>
    <property type="project" value="InterPro"/>
</dbReference>
<proteinExistence type="predicted"/>
<feature type="domain" description="Phage terminase large subunit GpA ATPase" evidence="2">
    <location>
        <begin position="133"/>
        <end position="266"/>
    </location>
</feature>
<feature type="region of interest" description="Disordered" evidence="1">
    <location>
        <begin position="1"/>
        <end position="62"/>
    </location>
</feature>
<dbReference type="Pfam" id="PF05876">
    <property type="entry name" value="GpA_ATPase"/>
    <property type="match status" value="1"/>
</dbReference>
<dbReference type="EMBL" id="QZKU01000022">
    <property type="protein sequence ID" value="RJP25455.1"/>
    <property type="molecule type" value="Genomic_DNA"/>
</dbReference>
<dbReference type="Proteomes" id="UP000265882">
    <property type="component" value="Unassembled WGS sequence"/>
</dbReference>
<evidence type="ECO:0000256" key="1">
    <source>
        <dbReference type="SAM" id="MobiDB-lite"/>
    </source>
</evidence>
<evidence type="ECO:0000259" key="2">
    <source>
        <dbReference type="Pfam" id="PF05876"/>
    </source>
</evidence>
<dbReference type="AlphaFoldDB" id="A0A3A4P3Q9"/>
<protein>
    <recommendedName>
        <fullName evidence="2">Phage terminase large subunit GpA ATPase domain-containing protein</fullName>
    </recommendedName>
</protein>
<evidence type="ECO:0000313" key="3">
    <source>
        <dbReference type="EMBL" id="RJP25455.1"/>
    </source>
</evidence>
<dbReference type="InterPro" id="IPR046453">
    <property type="entry name" value="GpA_ATPase"/>
</dbReference>
<sequence length="296" mass="33373">MRCNRRADSQRPRPISKSSSWHDCARRHSLPRTSSGSFGVRSRQRARGSSRTTSAWRHSSWASRRCRRSKPSWSRPVVNSSPNSRAFRSSSEALRHLTLEVIPRAWKLFAPPPKLTPSQWAERNRFLSRETAPEWGKYHVDRAPYQVEMMDAIVEPGVEEVTFMTAGRVGKTTILENILGYYIDYDPSPILIIQPTDLKARRFSKLNLGPMIRDNAALARRVAAPNSRDAAHEILYKAFEGGHIVVGGANAPTSLSAYSMRIVLFDPPHDTLPIRIWGYIILQKINFNGGVTAAVV</sequence>
<name>A0A3A4P3Q9_ABYX5</name>
<accession>A0A3A4P3Q9</accession>
<evidence type="ECO:0000313" key="4">
    <source>
        <dbReference type="Proteomes" id="UP000265882"/>
    </source>
</evidence>